<keyword evidence="2" id="KW-0732">Signal</keyword>
<dbReference type="AlphaFoldDB" id="A0A511TA39"/>
<comment type="caution">
    <text evidence="3">The sequence shown here is derived from an EMBL/GenBank/DDBJ whole genome shotgun (WGS) entry which is preliminary data.</text>
</comment>
<evidence type="ECO:0008006" key="7">
    <source>
        <dbReference type="Google" id="ProtNLM"/>
    </source>
</evidence>
<dbReference type="RefSeq" id="WP_074950346.1">
    <property type="nucleotide sequence ID" value="NZ_BJXR01000043.1"/>
</dbReference>
<organism evidence="3 6">
    <name type="scientific">Myxococcus fulvus</name>
    <dbReference type="NCBI Taxonomy" id="33"/>
    <lineage>
        <taxon>Bacteria</taxon>
        <taxon>Pseudomonadati</taxon>
        <taxon>Myxococcota</taxon>
        <taxon>Myxococcia</taxon>
        <taxon>Myxococcales</taxon>
        <taxon>Cystobacterineae</taxon>
        <taxon>Myxococcaceae</taxon>
        <taxon>Myxococcus</taxon>
    </lineage>
</organism>
<evidence type="ECO:0000313" key="3">
    <source>
        <dbReference type="EMBL" id="GEN11029.1"/>
    </source>
</evidence>
<dbReference type="Proteomes" id="UP000183760">
    <property type="component" value="Unassembled WGS sequence"/>
</dbReference>
<feature type="compositionally biased region" description="Basic and acidic residues" evidence="1">
    <location>
        <begin position="63"/>
        <end position="72"/>
    </location>
</feature>
<reference evidence="4 5" key="1">
    <citation type="submission" date="2016-10" db="EMBL/GenBank/DDBJ databases">
        <authorList>
            <person name="Varghese N."/>
            <person name="Submissions S."/>
        </authorList>
    </citation>
    <scope>NUCLEOTIDE SEQUENCE [LARGE SCALE GENOMIC DNA]</scope>
    <source>
        <strain evidence="4 5">DSM 16525</strain>
    </source>
</reference>
<dbReference type="OrthoDB" id="5518777at2"/>
<gene>
    <name evidence="3" type="ORF">MFU01_60660</name>
    <name evidence="4" type="ORF">SAMN05443572_102148</name>
</gene>
<evidence type="ECO:0000256" key="1">
    <source>
        <dbReference type="SAM" id="MobiDB-lite"/>
    </source>
</evidence>
<feature type="signal peptide" evidence="2">
    <location>
        <begin position="1"/>
        <end position="24"/>
    </location>
</feature>
<reference evidence="3 6" key="2">
    <citation type="submission" date="2019-07" db="EMBL/GenBank/DDBJ databases">
        <title>Whole genome shotgun sequence of Myxococcus fulvus NBRC 100333.</title>
        <authorList>
            <person name="Hosoyama A."/>
            <person name="Uohara A."/>
            <person name="Ohji S."/>
            <person name="Ichikawa N."/>
        </authorList>
    </citation>
    <scope>NUCLEOTIDE SEQUENCE [LARGE SCALE GENOMIC DNA]</scope>
    <source>
        <strain evidence="3 6">NBRC 100333</strain>
    </source>
</reference>
<feature type="compositionally biased region" description="Basic and acidic residues" evidence="1">
    <location>
        <begin position="31"/>
        <end position="50"/>
    </location>
</feature>
<evidence type="ECO:0000256" key="2">
    <source>
        <dbReference type="SAM" id="SignalP"/>
    </source>
</evidence>
<evidence type="ECO:0000313" key="5">
    <source>
        <dbReference type="Proteomes" id="UP000183760"/>
    </source>
</evidence>
<name>A0A511TA39_MYXFU</name>
<evidence type="ECO:0000313" key="4">
    <source>
        <dbReference type="EMBL" id="SET40131.1"/>
    </source>
</evidence>
<proteinExistence type="predicted"/>
<keyword evidence="5" id="KW-1185">Reference proteome</keyword>
<dbReference type="Proteomes" id="UP000321514">
    <property type="component" value="Unassembled WGS sequence"/>
</dbReference>
<protein>
    <recommendedName>
        <fullName evidence="7">Secreted protein</fullName>
    </recommendedName>
</protein>
<sequence length="304" mass="32586">MSPFKTLWCLGLLAGLIWAPVAEARFGKRKTPSDSKSATHDSSADPDTHEASAIGTEDDDDDDGKKPRSRDSFDDDCCSDDEDDVADGIVASLLSGLFEGAARTIANTGTHLSERLDPETSQPLLAGRRHAVPLSFKLSAQRLLMLDDVRGVDLLAGLEGQRFGVETRMMLLNQPTDDGTPGEDDLMLVSAHLTYAFVVRDALRLRAEGGLSTAHAPDITLAGPSVALSFEACLFSPLDFEARAQVTPLPFLQVDATVGLALHLGSLMLRGGWRGLYLDDLGTVDGVSHVDRMHGPYFGGGFTF</sequence>
<accession>A0A511TA39</accession>
<dbReference type="EMBL" id="BJXR01000043">
    <property type="protein sequence ID" value="GEN11029.1"/>
    <property type="molecule type" value="Genomic_DNA"/>
</dbReference>
<feature type="chain" id="PRO_5022843314" description="Secreted protein" evidence="2">
    <location>
        <begin position="25"/>
        <end position="304"/>
    </location>
</feature>
<evidence type="ECO:0000313" key="6">
    <source>
        <dbReference type="Proteomes" id="UP000321514"/>
    </source>
</evidence>
<dbReference type="EMBL" id="FOIB01000002">
    <property type="protein sequence ID" value="SET40131.1"/>
    <property type="molecule type" value="Genomic_DNA"/>
</dbReference>
<feature type="region of interest" description="Disordered" evidence="1">
    <location>
        <begin position="27"/>
        <end position="78"/>
    </location>
</feature>